<keyword evidence="2" id="KW-0479">Metal-binding</keyword>
<keyword evidence="3" id="KW-0862">Zinc</keyword>
<feature type="transmembrane region" description="Helical" evidence="5">
    <location>
        <begin position="216"/>
        <end position="234"/>
    </location>
</feature>
<proteinExistence type="inferred from homology"/>
<dbReference type="AlphaFoldDB" id="A0A1J8R295"/>
<reference evidence="7 8" key="1">
    <citation type="submission" date="2016-03" db="EMBL/GenBank/DDBJ databases">
        <title>Comparative genomics of the ectomycorrhizal sister species Rhizopogon vinicolor and Rhizopogon vesiculosus (Basidiomycota: Boletales) reveals a divergence of the mating type B locus.</title>
        <authorList>
            <person name="Mujic A.B."/>
            <person name="Kuo A."/>
            <person name="Tritt A."/>
            <person name="Lipzen A."/>
            <person name="Chen C."/>
            <person name="Johnson J."/>
            <person name="Sharma A."/>
            <person name="Barry K."/>
            <person name="Grigoriev I.V."/>
            <person name="Spatafora J.W."/>
        </authorList>
    </citation>
    <scope>NUCLEOTIDE SEQUENCE [LARGE SCALE GENOMIC DNA]</scope>
    <source>
        <strain evidence="7 8">AM-OR11-056</strain>
    </source>
</reference>
<dbReference type="EMBL" id="LVVM01001672">
    <property type="protein sequence ID" value="OJA18020.1"/>
    <property type="molecule type" value="Genomic_DNA"/>
</dbReference>
<dbReference type="InterPro" id="IPR011057">
    <property type="entry name" value="Mss4-like_sf"/>
</dbReference>
<dbReference type="PANTHER" id="PTHR33337:SF40">
    <property type="entry name" value="CENP-V_GFA DOMAIN-CONTAINING PROTEIN-RELATED"/>
    <property type="match status" value="1"/>
</dbReference>
<dbReference type="STRING" id="180088.A0A1J8R295"/>
<dbReference type="GO" id="GO:0016846">
    <property type="term" value="F:carbon-sulfur lyase activity"/>
    <property type="evidence" value="ECO:0007669"/>
    <property type="project" value="InterPro"/>
</dbReference>
<dbReference type="PANTHER" id="PTHR33337">
    <property type="entry name" value="GFA DOMAIN-CONTAINING PROTEIN"/>
    <property type="match status" value="1"/>
</dbReference>
<dbReference type="Pfam" id="PF04828">
    <property type="entry name" value="GFA"/>
    <property type="match status" value="1"/>
</dbReference>
<evidence type="ECO:0000256" key="5">
    <source>
        <dbReference type="SAM" id="Phobius"/>
    </source>
</evidence>
<evidence type="ECO:0000259" key="6">
    <source>
        <dbReference type="PROSITE" id="PS51891"/>
    </source>
</evidence>
<evidence type="ECO:0000313" key="7">
    <source>
        <dbReference type="EMBL" id="OJA18020.1"/>
    </source>
</evidence>
<dbReference type="Proteomes" id="UP000183567">
    <property type="component" value="Unassembled WGS sequence"/>
</dbReference>
<organism evidence="7 8">
    <name type="scientific">Rhizopogon vesiculosus</name>
    <dbReference type="NCBI Taxonomy" id="180088"/>
    <lineage>
        <taxon>Eukaryota</taxon>
        <taxon>Fungi</taxon>
        <taxon>Dikarya</taxon>
        <taxon>Basidiomycota</taxon>
        <taxon>Agaricomycotina</taxon>
        <taxon>Agaricomycetes</taxon>
        <taxon>Agaricomycetidae</taxon>
        <taxon>Boletales</taxon>
        <taxon>Suillineae</taxon>
        <taxon>Rhizopogonaceae</taxon>
        <taxon>Rhizopogon</taxon>
    </lineage>
</organism>
<accession>A0A1J8R295</accession>
<feature type="transmembrane region" description="Helical" evidence="5">
    <location>
        <begin position="54"/>
        <end position="78"/>
    </location>
</feature>
<keyword evidence="5" id="KW-0812">Transmembrane</keyword>
<gene>
    <name evidence="7" type="ORF">AZE42_07032</name>
</gene>
<sequence>MAAPISILPAPLLAAAIKDQQVLKYFALIGPTLLAYDWFLTIDSELNHVWHHRWGIIELIYLFSRYMPFADTPIMLLYHFYLVDPSIEVCRTALTAQLMMYCIGMFISGQIFMIRSWAVWERSKVIGLFLLIESVVAFVVQLYFLNIYAKSLTYFQGYDLGGCFVLTSSDAVLVSLGILLFVQFSFLMSMVLKIYPTVKGGGDVPILYNVILQDGIFFYILVFVLVLTNMIFVLQPGTLSTILAVPTRICYSNLASRVILHLREVDAQDAFTATVAESVMFADIVGQIEMEDQLTRTVTLNTGDYIEPLEGTTVFLRVKHPDVKCIITNCRKSLSEVLDCLVKISESNMHYTGSCYCGQLKYHVDLGSPDEARSSICHCKNCQGLVFYQKFTGGNYGITTKVPRSSFNYTTGSPQQHEADNGSGVMLHRDFCGTCGSGIIEYGENTEDFIYVFYGSFDDPAQFRPKGEFFTKCRAEWMPQVPDTFQKREIKE</sequence>
<protein>
    <recommendedName>
        <fullName evidence="6">CENP-V/GFA domain-containing protein</fullName>
    </recommendedName>
</protein>
<keyword evidence="4" id="KW-0456">Lyase</keyword>
<name>A0A1J8R295_9AGAM</name>
<keyword evidence="8" id="KW-1185">Reference proteome</keyword>
<keyword evidence="5" id="KW-0472">Membrane</keyword>
<evidence type="ECO:0000256" key="1">
    <source>
        <dbReference type="ARBA" id="ARBA00005495"/>
    </source>
</evidence>
<dbReference type="Pfam" id="PF20151">
    <property type="entry name" value="DUF6533"/>
    <property type="match status" value="1"/>
</dbReference>
<evidence type="ECO:0000256" key="3">
    <source>
        <dbReference type="ARBA" id="ARBA00022833"/>
    </source>
</evidence>
<feature type="transmembrane region" description="Helical" evidence="5">
    <location>
        <begin position="125"/>
        <end position="145"/>
    </location>
</feature>
<dbReference type="InterPro" id="IPR045340">
    <property type="entry name" value="DUF6533"/>
</dbReference>
<evidence type="ECO:0000256" key="2">
    <source>
        <dbReference type="ARBA" id="ARBA00022723"/>
    </source>
</evidence>
<feature type="transmembrane region" description="Helical" evidence="5">
    <location>
        <begin position="171"/>
        <end position="195"/>
    </location>
</feature>
<dbReference type="GO" id="GO:0046872">
    <property type="term" value="F:metal ion binding"/>
    <property type="evidence" value="ECO:0007669"/>
    <property type="project" value="UniProtKB-KW"/>
</dbReference>
<dbReference type="InterPro" id="IPR006913">
    <property type="entry name" value="CENP-V/GFA"/>
</dbReference>
<comment type="similarity">
    <text evidence="1">Belongs to the Gfa family.</text>
</comment>
<dbReference type="Gene3D" id="3.90.1590.10">
    <property type="entry name" value="glutathione-dependent formaldehyde- activating enzyme (gfa)"/>
    <property type="match status" value="1"/>
</dbReference>
<keyword evidence="5" id="KW-1133">Transmembrane helix</keyword>
<comment type="caution">
    <text evidence="7">The sequence shown here is derived from an EMBL/GenBank/DDBJ whole genome shotgun (WGS) entry which is preliminary data.</text>
</comment>
<evidence type="ECO:0000313" key="8">
    <source>
        <dbReference type="Proteomes" id="UP000183567"/>
    </source>
</evidence>
<feature type="domain" description="CENP-V/GFA" evidence="6">
    <location>
        <begin position="351"/>
        <end position="464"/>
    </location>
</feature>
<feature type="transmembrane region" description="Helical" evidence="5">
    <location>
        <begin position="98"/>
        <end position="118"/>
    </location>
</feature>
<dbReference type="OrthoDB" id="2618476at2759"/>
<dbReference type="SUPFAM" id="SSF51316">
    <property type="entry name" value="Mss4-like"/>
    <property type="match status" value="1"/>
</dbReference>
<dbReference type="PROSITE" id="PS51891">
    <property type="entry name" value="CENP_V_GFA"/>
    <property type="match status" value="1"/>
</dbReference>
<evidence type="ECO:0000256" key="4">
    <source>
        <dbReference type="ARBA" id="ARBA00023239"/>
    </source>
</evidence>